<evidence type="ECO:0000256" key="2">
    <source>
        <dbReference type="RuleBase" id="RU003875"/>
    </source>
</evidence>
<dbReference type="AlphaFoldDB" id="A0A4S2DJ84"/>
<dbReference type="SUPFAM" id="SSF47240">
    <property type="entry name" value="Ferritin-like"/>
    <property type="match status" value="1"/>
</dbReference>
<evidence type="ECO:0000313" key="4">
    <source>
        <dbReference type="EMBL" id="TGY41672.1"/>
    </source>
</evidence>
<dbReference type="Pfam" id="PF00210">
    <property type="entry name" value="Ferritin"/>
    <property type="match status" value="1"/>
</dbReference>
<dbReference type="GO" id="GO:0016722">
    <property type="term" value="F:oxidoreductase activity, acting on metal ions"/>
    <property type="evidence" value="ECO:0007669"/>
    <property type="project" value="InterPro"/>
</dbReference>
<name>A0A4S2DJ84_9CLOT</name>
<reference evidence="4 5" key="1">
    <citation type="submission" date="2019-04" db="EMBL/GenBank/DDBJ databases">
        <title>Microbes associate with the intestines of laboratory mice.</title>
        <authorList>
            <person name="Navarre W."/>
            <person name="Wong E."/>
            <person name="Huang K."/>
            <person name="Tropini C."/>
            <person name="Ng K."/>
            <person name="Yu B."/>
        </authorList>
    </citation>
    <scope>NUCLEOTIDE SEQUENCE [LARGE SCALE GENOMIC DNA]</scope>
    <source>
        <strain evidence="4 5">NM50_B9-20</strain>
    </source>
</reference>
<dbReference type="PROSITE" id="PS00819">
    <property type="entry name" value="DPS_2"/>
    <property type="match status" value="1"/>
</dbReference>
<dbReference type="PRINTS" id="PR01346">
    <property type="entry name" value="HELNAPAPROT"/>
</dbReference>
<dbReference type="EMBL" id="SRYR01000006">
    <property type="protein sequence ID" value="TGY41672.1"/>
    <property type="molecule type" value="Genomic_DNA"/>
</dbReference>
<protein>
    <submittedName>
        <fullName evidence="4">DNA starvation/stationary phase protection protein</fullName>
    </submittedName>
</protein>
<dbReference type="InterPro" id="IPR008331">
    <property type="entry name" value="Ferritin_DPS_dom"/>
</dbReference>
<organism evidence="4 5">
    <name type="scientific">Clostridium sartagoforme</name>
    <dbReference type="NCBI Taxonomy" id="84031"/>
    <lineage>
        <taxon>Bacteria</taxon>
        <taxon>Bacillati</taxon>
        <taxon>Bacillota</taxon>
        <taxon>Clostridia</taxon>
        <taxon>Eubacteriales</taxon>
        <taxon>Clostridiaceae</taxon>
        <taxon>Clostridium</taxon>
    </lineage>
</organism>
<dbReference type="PIRSF" id="PIRSF005900">
    <property type="entry name" value="Dps"/>
    <property type="match status" value="1"/>
</dbReference>
<dbReference type="OrthoDB" id="9797023at2"/>
<evidence type="ECO:0000313" key="5">
    <source>
        <dbReference type="Proteomes" id="UP000306888"/>
    </source>
</evidence>
<dbReference type="CDD" id="cd01043">
    <property type="entry name" value="DPS"/>
    <property type="match status" value="1"/>
</dbReference>
<dbReference type="GO" id="GO:0008199">
    <property type="term" value="F:ferric iron binding"/>
    <property type="evidence" value="ECO:0007669"/>
    <property type="project" value="InterPro"/>
</dbReference>
<keyword evidence="5" id="KW-1185">Reference proteome</keyword>
<dbReference type="InterPro" id="IPR002177">
    <property type="entry name" value="DPS_DNA-bd"/>
</dbReference>
<sequence length="164" mass="18512">MLEVIFMSKNYIGLENEKIEGVVKSLNDYLANLNLLYVKIHNLHWNIEGNAFFQLHSVFEGYYEAMAKSLDEVAERILILGHRPAASMKEYLNLATIQELDSKGLSAEESINILEADFLSMLGQSRSILALAEDANDQGSIDLMAGFIGEYEKALWMIKSYKAK</sequence>
<dbReference type="InterPro" id="IPR012347">
    <property type="entry name" value="Ferritin-like"/>
</dbReference>
<gene>
    <name evidence="4" type="ORF">E5347_11710</name>
</gene>
<accession>A0A4S2DJ84</accession>
<dbReference type="PANTHER" id="PTHR42932">
    <property type="entry name" value="GENERAL STRESS PROTEIN 20U"/>
    <property type="match status" value="1"/>
</dbReference>
<dbReference type="InterPro" id="IPR009078">
    <property type="entry name" value="Ferritin-like_SF"/>
</dbReference>
<dbReference type="Proteomes" id="UP000306888">
    <property type="component" value="Unassembled WGS sequence"/>
</dbReference>
<evidence type="ECO:0000259" key="3">
    <source>
        <dbReference type="Pfam" id="PF00210"/>
    </source>
</evidence>
<dbReference type="PROSITE" id="PS00818">
    <property type="entry name" value="DPS_1"/>
    <property type="match status" value="1"/>
</dbReference>
<evidence type="ECO:0000256" key="1">
    <source>
        <dbReference type="ARBA" id="ARBA00009497"/>
    </source>
</evidence>
<comment type="caution">
    <text evidence="4">The sequence shown here is derived from an EMBL/GenBank/DDBJ whole genome shotgun (WGS) entry which is preliminary data.</text>
</comment>
<proteinExistence type="inferred from homology"/>
<dbReference type="InterPro" id="IPR023188">
    <property type="entry name" value="DPS_DNA-bd_CS"/>
</dbReference>
<dbReference type="Gene3D" id="1.20.1260.10">
    <property type="match status" value="1"/>
</dbReference>
<dbReference type="PANTHER" id="PTHR42932:SF1">
    <property type="entry name" value="GENERAL STRESS PROTEIN 20U"/>
    <property type="match status" value="1"/>
</dbReference>
<feature type="domain" description="Ferritin/DPS" evidence="3">
    <location>
        <begin position="24"/>
        <end position="161"/>
    </location>
</feature>
<comment type="similarity">
    <text evidence="1 2">Belongs to the Dps family.</text>
</comment>